<comment type="caution">
    <text evidence="1">The sequence shown here is derived from an EMBL/GenBank/DDBJ whole genome shotgun (WGS) entry which is preliminary data.</text>
</comment>
<evidence type="ECO:0000313" key="1">
    <source>
        <dbReference type="EMBL" id="EMI27504.1"/>
    </source>
</evidence>
<dbReference type="STRING" id="1263868.RESH_01906"/>
<evidence type="ECO:0000313" key="2">
    <source>
        <dbReference type="Proteomes" id="UP000011996"/>
    </source>
</evidence>
<accession>M5SMM8</accession>
<dbReference type="EMBL" id="ANOF01000063">
    <property type="protein sequence ID" value="EMI27504.1"/>
    <property type="molecule type" value="Genomic_DNA"/>
</dbReference>
<gene>
    <name evidence="1" type="ORF">RESH_01906</name>
</gene>
<organism evidence="1 2">
    <name type="scientific">Rhodopirellula europaea SH398</name>
    <dbReference type="NCBI Taxonomy" id="1263868"/>
    <lineage>
        <taxon>Bacteria</taxon>
        <taxon>Pseudomonadati</taxon>
        <taxon>Planctomycetota</taxon>
        <taxon>Planctomycetia</taxon>
        <taxon>Pirellulales</taxon>
        <taxon>Pirellulaceae</taxon>
        <taxon>Rhodopirellula</taxon>
    </lineage>
</organism>
<dbReference type="PATRIC" id="fig|1263868.3.peg.2064"/>
<proteinExistence type="predicted"/>
<reference evidence="1 2" key="1">
    <citation type="journal article" date="2013" name="Mar. Genomics">
        <title>Expression of sulfatases in Rhodopirellula baltica and the diversity of sulfatases in the genus Rhodopirellula.</title>
        <authorList>
            <person name="Wegner C.E."/>
            <person name="Richter-Heitmann T."/>
            <person name="Klindworth A."/>
            <person name="Klockow C."/>
            <person name="Richter M."/>
            <person name="Achstetter T."/>
            <person name="Glockner F.O."/>
            <person name="Harder J."/>
        </authorList>
    </citation>
    <scope>NUCLEOTIDE SEQUENCE [LARGE SCALE GENOMIC DNA]</scope>
    <source>
        <strain evidence="1 2">SH398</strain>
    </source>
</reference>
<name>M5SMM8_9BACT</name>
<protein>
    <submittedName>
        <fullName evidence="1">Uncharacterized protein</fullName>
    </submittedName>
</protein>
<sequence length="52" mass="5668">MQPTQSSSLPPDRRDADELVEVCCLYEAAVDRLVFESTAAELFVVADTHGAN</sequence>
<dbReference type="Proteomes" id="UP000011996">
    <property type="component" value="Unassembled WGS sequence"/>
</dbReference>
<dbReference type="AlphaFoldDB" id="M5SMM8"/>